<feature type="non-terminal residue" evidence="1">
    <location>
        <position position="35"/>
    </location>
</feature>
<proteinExistence type="predicted"/>
<name>A0ABD1D8N2_CULPP</name>
<dbReference type="EMBL" id="JBEHCU010006890">
    <property type="protein sequence ID" value="KAL1395985.1"/>
    <property type="molecule type" value="Genomic_DNA"/>
</dbReference>
<keyword evidence="2" id="KW-1185">Reference proteome</keyword>
<evidence type="ECO:0000313" key="1">
    <source>
        <dbReference type="EMBL" id="KAL1395985.1"/>
    </source>
</evidence>
<protein>
    <submittedName>
        <fullName evidence="1">Uncharacterized protein</fullName>
    </submittedName>
</protein>
<dbReference type="Proteomes" id="UP001562425">
    <property type="component" value="Unassembled WGS sequence"/>
</dbReference>
<gene>
    <name evidence="1" type="ORF">pipiens_010840</name>
</gene>
<sequence>MHSGSLWRDRNPPGCKAPSRWRFWGPPALDGPAYC</sequence>
<reference evidence="1 2" key="1">
    <citation type="submission" date="2024-05" db="EMBL/GenBank/DDBJ databases">
        <title>Culex pipiens pipiens assembly and annotation.</title>
        <authorList>
            <person name="Alout H."/>
            <person name="Durand T."/>
        </authorList>
    </citation>
    <scope>NUCLEOTIDE SEQUENCE [LARGE SCALE GENOMIC DNA]</scope>
    <source>
        <strain evidence="1">HA-2024</strain>
        <tissue evidence="1">Whole body</tissue>
    </source>
</reference>
<comment type="caution">
    <text evidence="1">The sequence shown here is derived from an EMBL/GenBank/DDBJ whole genome shotgun (WGS) entry which is preliminary data.</text>
</comment>
<dbReference type="AlphaFoldDB" id="A0ABD1D8N2"/>
<accession>A0ABD1D8N2</accession>
<organism evidence="1 2">
    <name type="scientific">Culex pipiens pipiens</name>
    <name type="common">Northern house mosquito</name>
    <dbReference type="NCBI Taxonomy" id="38569"/>
    <lineage>
        <taxon>Eukaryota</taxon>
        <taxon>Metazoa</taxon>
        <taxon>Ecdysozoa</taxon>
        <taxon>Arthropoda</taxon>
        <taxon>Hexapoda</taxon>
        <taxon>Insecta</taxon>
        <taxon>Pterygota</taxon>
        <taxon>Neoptera</taxon>
        <taxon>Endopterygota</taxon>
        <taxon>Diptera</taxon>
        <taxon>Nematocera</taxon>
        <taxon>Culicoidea</taxon>
        <taxon>Culicidae</taxon>
        <taxon>Culicinae</taxon>
        <taxon>Culicini</taxon>
        <taxon>Culex</taxon>
        <taxon>Culex</taxon>
    </lineage>
</organism>
<evidence type="ECO:0000313" key="2">
    <source>
        <dbReference type="Proteomes" id="UP001562425"/>
    </source>
</evidence>